<feature type="signal peptide" evidence="4">
    <location>
        <begin position="1"/>
        <end position="22"/>
    </location>
</feature>
<comment type="caution">
    <text evidence="5">The sequence shown here is derived from an EMBL/GenBank/DDBJ whole genome shotgun (WGS) entry which is preliminary data.</text>
</comment>
<feature type="repeat" description="TPR" evidence="3">
    <location>
        <begin position="54"/>
        <end position="87"/>
    </location>
</feature>
<dbReference type="PANTHER" id="PTHR44858">
    <property type="entry name" value="TETRATRICOPEPTIDE REPEAT PROTEIN 6"/>
    <property type="match status" value="1"/>
</dbReference>
<sequence>MKGLKFAAAILTFGTWGTFAIASQAEAKNLSPTQPTQTIIAQTPTTPPASNSTVASYLKRGIDKFQAKNFSGAIEDFNEALKLEPKNTSAYVGRGAARFLLEQFPSAKTDFDTALEISPNIAYAHYFRGLTNYALKNKPAAIADLRKASTLFKQEGNQELAQKAENAVKQIEAN</sequence>
<dbReference type="PANTHER" id="PTHR44858:SF1">
    <property type="entry name" value="UDP-N-ACETYLGLUCOSAMINE--PEPTIDE N-ACETYLGLUCOSAMINYLTRANSFERASE SPINDLY-RELATED"/>
    <property type="match status" value="1"/>
</dbReference>
<dbReference type="Pfam" id="PF13432">
    <property type="entry name" value="TPR_16"/>
    <property type="match status" value="2"/>
</dbReference>
<keyword evidence="4" id="KW-0732">Signal</keyword>
<protein>
    <submittedName>
        <fullName evidence="5">Tetratricopeptide repeat protein</fullName>
    </submittedName>
</protein>
<dbReference type="SUPFAM" id="SSF48452">
    <property type="entry name" value="TPR-like"/>
    <property type="match status" value="1"/>
</dbReference>
<name>A0ABR8A2Y3_9CYAN</name>
<keyword evidence="1" id="KW-0677">Repeat</keyword>
<dbReference type="SMART" id="SM00028">
    <property type="entry name" value="TPR"/>
    <property type="match status" value="3"/>
</dbReference>
<evidence type="ECO:0000256" key="4">
    <source>
        <dbReference type="SAM" id="SignalP"/>
    </source>
</evidence>
<dbReference type="InterPro" id="IPR011990">
    <property type="entry name" value="TPR-like_helical_dom_sf"/>
</dbReference>
<dbReference type="Gene3D" id="1.25.40.10">
    <property type="entry name" value="Tetratricopeptide repeat domain"/>
    <property type="match status" value="1"/>
</dbReference>
<dbReference type="RefSeq" id="WP_190546632.1">
    <property type="nucleotide sequence ID" value="NZ_CAWPNO010000062.1"/>
</dbReference>
<evidence type="ECO:0000256" key="1">
    <source>
        <dbReference type="ARBA" id="ARBA00022737"/>
    </source>
</evidence>
<evidence type="ECO:0000256" key="2">
    <source>
        <dbReference type="ARBA" id="ARBA00022803"/>
    </source>
</evidence>
<proteinExistence type="predicted"/>
<evidence type="ECO:0000313" key="6">
    <source>
        <dbReference type="Proteomes" id="UP000658514"/>
    </source>
</evidence>
<accession>A0ABR8A2Y3</accession>
<dbReference type="InterPro" id="IPR050498">
    <property type="entry name" value="Ycf3"/>
</dbReference>
<gene>
    <name evidence="5" type="ORF">H6G24_02165</name>
</gene>
<dbReference type="PROSITE" id="PS50005">
    <property type="entry name" value="TPR"/>
    <property type="match status" value="2"/>
</dbReference>
<dbReference type="EMBL" id="JACJQH010000003">
    <property type="protein sequence ID" value="MBD2194301.1"/>
    <property type="molecule type" value="Genomic_DNA"/>
</dbReference>
<dbReference type="InterPro" id="IPR019734">
    <property type="entry name" value="TPR_rpt"/>
</dbReference>
<feature type="chain" id="PRO_5046657612" evidence="4">
    <location>
        <begin position="23"/>
        <end position="174"/>
    </location>
</feature>
<keyword evidence="2 3" id="KW-0802">TPR repeat</keyword>
<organism evidence="5 6">
    <name type="scientific">Calothrix parietina FACHB-288</name>
    <dbReference type="NCBI Taxonomy" id="2692896"/>
    <lineage>
        <taxon>Bacteria</taxon>
        <taxon>Bacillati</taxon>
        <taxon>Cyanobacteriota</taxon>
        <taxon>Cyanophyceae</taxon>
        <taxon>Nostocales</taxon>
        <taxon>Calotrichaceae</taxon>
        <taxon>Calothrix</taxon>
    </lineage>
</organism>
<keyword evidence="6" id="KW-1185">Reference proteome</keyword>
<reference evidence="5 6" key="1">
    <citation type="journal article" date="2020" name="ISME J.">
        <title>Comparative genomics reveals insights into cyanobacterial evolution and habitat adaptation.</title>
        <authorList>
            <person name="Chen M.Y."/>
            <person name="Teng W.K."/>
            <person name="Zhao L."/>
            <person name="Hu C.X."/>
            <person name="Zhou Y.K."/>
            <person name="Han B.P."/>
            <person name="Song L.R."/>
            <person name="Shu W.S."/>
        </authorList>
    </citation>
    <scope>NUCLEOTIDE SEQUENCE [LARGE SCALE GENOMIC DNA]</scope>
    <source>
        <strain evidence="5 6">FACHB-288</strain>
    </source>
</reference>
<dbReference type="Proteomes" id="UP000658514">
    <property type="component" value="Unassembled WGS sequence"/>
</dbReference>
<evidence type="ECO:0000256" key="3">
    <source>
        <dbReference type="PROSITE-ProRule" id="PRU00339"/>
    </source>
</evidence>
<feature type="repeat" description="TPR" evidence="3">
    <location>
        <begin position="88"/>
        <end position="121"/>
    </location>
</feature>
<evidence type="ECO:0000313" key="5">
    <source>
        <dbReference type="EMBL" id="MBD2194301.1"/>
    </source>
</evidence>